<dbReference type="HOGENOM" id="CLU_2793471_0_0_1"/>
<organism evidence="1 2">
    <name type="scientific">Amanita muscaria (strain Koide BX008)</name>
    <dbReference type="NCBI Taxonomy" id="946122"/>
    <lineage>
        <taxon>Eukaryota</taxon>
        <taxon>Fungi</taxon>
        <taxon>Dikarya</taxon>
        <taxon>Basidiomycota</taxon>
        <taxon>Agaricomycotina</taxon>
        <taxon>Agaricomycetes</taxon>
        <taxon>Agaricomycetidae</taxon>
        <taxon>Agaricales</taxon>
        <taxon>Pluteineae</taxon>
        <taxon>Amanitaceae</taxon>
        <taxon>Amanita</taxon>
    </lineage>
</organism>
<evidence type="ECO:0000313" key="2">
    <source>
        <dbReference type="Proteomes" id="UP000054549"/>
    </source>
</evidence>
<proteinExistence type="predicted"/>
<evidence type="ECO:0000313" key="1">
    <source>
        <dbReference type="EMBL" id="KIL61346.1"/>
    </source>
</evidence>
<protein>
    <submittedName>
        <fullName evidence="1">Uncharacterized protein</fullName>
    </submittedName>
</protein>
<keyword evidence="2" id="KW-1185">Reference proteome</keyword>
<reference evidence="1 2" key="1">
    <citation type="submission" date="2014-04" db="EMBL/GenBank/DDBJ databases">
        <title>Evolutionary Origins and Diversification of the Mycorrhizal Mutualists.</title>
        <authorList>
            <consortium name="DOE Joint Genome Institute"/>
            <consortium name="Mycorrhizal Genomics Consortium"/>
            <person name="Kohler A."/>
            <person name="Kuo A."/>
            <person name="Nagy L.G."/>
            <person name="Floudas D."/>
            <person name="Copeland A."/>
            <person name="Barry K.W."/>
            <person name="Cichocki N."/>
            <person name="Veneault-Fourrey C."/>
            <person name="LaButti K."/>
            <person name="Lindquist E.A."/>
            <person name="Lipzen A."/>
            <person name="Lundell T."/>
            <person name="Morin E."/>
            <person name="Murat C."/>
            <person name="Riley R."/>
            <person name="Ohm R."/>
            <person name="Sun H."/>
            <person name="Tunlid A."/>
            <person name="Henrissat B."/>
            <person name="Grigoriev I.V."/>
            <person name="Hibbett D.S."/>
            <person name="Martin F."/>
        </authorList>
    </citation>
    <scope>NUCLEOTIDE SEQUENCE [LARGE SCALE GENOMIC DNA]</scope>
    <source>
        <strain evidence="1 2">Koide BX008</strain>
    </source>
</reference>
<dbReference type="AlphaFoldDB" id="A0A0C2WWZ1"/>
<dbReference type="InParanoid" id="A0A0C2WWZ1"/>
<accession>A0A0C2WWZ1</accession>
<dbReference type="EMBL" id="KN818285">
    <property type="protein sequence ID" value="KIL61346.1"/>
    <property type="molecule type" value="Genomic_DNA"/>
</dbReference>
<dbReference type="Proteomes" id="UP000054549">
    <property type="component" value="Unassembled WGS sequence"/>
</dbReference>
<sequence>MSPTHAEADAFIFLPQTITLMFVKDPNARMVIANDETGQTGTRKGKERISHIQVFPPCTYNFNWLHFI</sequence>
<gene>
    <name evidence="1" type="ORF">M378DRAFT_857636</name>
</gene>
<name>A0A0C2WWZ1_AMAMK</name>